<comment type="caution">
    <text evidence="8">The sequence shown here is derived from an EMBL/GenBank/DDBJ whole genome shotgun (WGS) entry which is preliminary data.</text>
</comment>
<dbReference type="PANTHER" id="PTHR42681:SF1">
    <property type="entry name" value="MALONYL-COA-ACYL CARRIER PROTEIN TRANSACYLASE, MITOCHONDRIAL"/>
    <property type="match status" value="1"/>
</dbReference>
<comment type="catalytic activity">
    <reaction evidence="5 6">
        <text>holo-[ACP] + malonyl-CoA = malonyl-[ACP] + CoA</text>
        <dbReference type="Rhea" id="RHEA:41792"/>
        <dbReference type="Rhea" id="RHEA-COMP:9623"/>
        <dbReference type="Rhea" id="RHEA-COMP:9685"/>
        <dbReference type="ChEBI" id="CHEBI:57287"/>
        <dbReference type="ChEBI" id="CHEBI:57384"/>
        <dbReference type="ChEBI" id="CHEBI:64479"/>
        <dbReference type="ChEBI" id="CHEBI:78449"/>
        <dbReference type="EC" id="2.3.1.39"/>
    </reaction>
</comment>
<feature type="domain" description="Malonyl-CoA:ACP transacylase (MAT)" evidence="7">
    <location>
        <begin position="6"/>
        <end position="305"/>
    </location>
</feature>
<dbReference type="InterPro" id="IPR050858">
    <property type="entry name" value="Mal-CoA-ACP_Trans/PKS_FabD"/>
</dbReference>
<dbReference type="Gene3D" id="3.30.70.250">
    <property type="entry name" value="Malonyl-CoA ACP transacylase, ACP-binding"/>
    <property type="match status" value="1"/>
</dbReference>
<dbReference type="InterPro" id="IPR001227">
    <property type="entry name" value="Ac_transferase_dom_sf"/>
</dbReference>
<dbReference type="Proteomes" id="UP001629953">
    <property type="component" value="Unassembled WGS sequence"/>
</dbReference>
<dbReference type="InterPro" id="IPR016035">
    <property type="entry name" value="Acyl_Trfase/lysoPLipase"/>
</dbReference>
<evidence type="ECO:0000259" key="7">
    <source>
        <dbReference type="SMART" id="SM00827"/>
    </source>
</evidence>
<keyword evidence="9" id="KW-1185">Reference proteome</keyword>
<keyword evidence="3 6" id="KW-0808">Transferase</keyword>
<proteinExistence type="inferred from homology"/>
<comment type="similarity">
    <text evidence="6">Belongs to the fabD family.</text>
</comment>
<evidence type="ECO:0000313" key="9">
    <source>
        <dbReference type="Proteomes" id="UP001629953"/>
    </source>
</evidence>
<dbReference type="PANTHER" id="PTHR42681">
    <property type="entry name" value="MALONYL-COA-ACYL CARRIER PROTEIN TRANSACYLASE, MITOCHONDRIAL"/>
    <property type="match status" value="1"/>
</dbReference>
<dbReference type="InterPro" id="IPR017554">
    <property type="entry name" value="Malonate_deCOase_MdcHsu"/>
</dbReference>
<organism evidence="8 9">
    <name type="scientific">Celerinatantimonas yamalensis</name>
    <dbReference type="NCBI Taxonomy" id="559956"/>
    <lineage>
        <taxon>Bacteria</taxon>
        <taxon>Pseudomonadati</taxon>
        <taxon>Pseudomonadota</taxon>
        <taxon>Gammaproteobacteria</taxon>
        <taxon>Celerinatantimonadaceae</taxon>
        <taxon>Celerinatantimonas</taxon>
    </lineage>
</organism>
<evidence type="ECO:0000313" key="8">
    <source>
        <dbReference type="EMBL" id="MFM2484632.1"/>
    </source>
</evidence>
<dbReference type="InterPro" id="IPR014043">
    <property type="entry name" value="Acyl_transferase_dom"/>
</dbReference>
<evidence type="ECO:0000256" key="1">
    <source>
        <dbReference type="ARBA" id="ARBA00013258"/>
    </source>
</evidence>
<evidence type="ECO:0000256" key="3">
    <source>
        <dbReference type="ARBA" id="ARBA00022679"/>
    </source>
</evidence>
<dbReference type="Gene3D" id="3.40.366.10">
    <property type="entry name" value="Malonyl-Coenzyme A Acyl Carrier Protein, domain 2"/>
    <property type="match status" value="1"/>
</dbReference>
<sequence>MKVLFTFPGQGPQYPGMLHQLPEATETQALLAHASKVLGEDVLRLDNEQALASTRAVQLCLLISGVAYSQQLRNADIIPDMSCGLSIGAFAAAVVCGALDFDDALRLVAKRGELMQHAYPSGYGLTAIKGLFQPQVEHIVADIQQQGLPLYLANINGEQQLVVAGREDAMQLAIEQASLQGGGGQQLAVSVPSHCELLKQPAKELFALIEQVSFKRPYCAYLSGSSGRVLWQPQAIADDLAFNMARQVKWYDAMVSAYQRDVRLAIECPPGSVLTRLTKPLMPAGEALSMSQTALETIQMLVQRTLQSR</sequence>
<dbReference type="PIRSF" id="PIRSF000446">
    <property type="entry name" value="Mct"/>
    <property type="match status" value="1"/>
</dbReference>
<dbReference type="Pfam" id="PF00698">
    <property type="entry name" value="Acyl_transf_1"/>
    <property type="match status" value="1"/>
</dbReference>
<accession>A0ABW9G556</accession>
<evidence type="ECO:0000256" key="4">
    <source>
        <dbReference type="ARBA" id="ARBA00023315"/>
    </source>
</evidence>
<dbReference type="SUPFAM" id="SSF52151">
    <property type="entry name" value="FabD/lysophospholipase-like"/>
    <property type="match status" value="1"/>
</dbReference>
<gene>
    <name evidence="8" type="primary">mdcH</name>
    <name evidence="8" type="ORF">ABUE30_06055</name>
</gene>
<keyword evidence="4 6" id="KW-0012">Acyltransferase</keyword>
<protein>
    <recommendedName>
        <fullName evidence="2 6">Malonyl CoA-acyl carrier protein transacylase</fullName>
        <ecNumber evidence="1 6">2.3.1.39</ecNumber>
    </recommendedName>
</protein>
<evidence type="ECO:0000256" key="2">
    <source>
        <dbReference type="ARBA" id="ARBA00018953"/>
    </source>
</evidence>
<dbReference type="EMBL" id="JBEQCT010000002">
    <property type="protein sequence ID" value="MFM2484632.1"/>
    <property type="molecule type" value="Genomic_DNA"/>
</dbReference>
<dbReference type="RefSeq" id="WP_408622817.1">
    <property type="nucleotide sequence ID" value="NZ_JBEQCT010000002.1"/>
</dbReference>
<evidence type="ECO:0000256" key="6">
    <source>
        <dbReference type="PIRNR" id="PIRNR000446"/>
    </source>
</evidence>
<dbReference type="NCBIfam" id="TIGR03131">
    <property type="entry name" value="malonate_mdcH"/>
    <property type="match status" value="1"/>
</dbReference>
<dbReference type="SMART" id="SM00827">
    <property type="entry name" value="PKS_AT"/>
    <property type="match status" value="1"/>
</dbReference>
<name>A0ABW9G556_9GAMM</name>
<dbReference type="InterPro" id="IPR016036">
    <property type="entry name" value="Malonyl_transacylase_ACP-bd"/>
</dbReference>
<evidence type="ECO:0000256" key="5">
    <source>
        <dbReference type="ARBA" id="ARBA00048462"/>
    </source>
</evidence>
<reference evidence="8 9" key="1">
    <citation type="journal article" date="2013" name="Int. J. Syst. Evol. Microbiol.">
        <title>Celerinatantimonas yamalensis sp. nov., a cold-adapted diazotrophic bacterium from a cold permafrost brine.</title>
        <authorList>
            <person name="Shcherbakova V."/>
            <person name="Chuvilskaya N."/>
            <person name="Rivkina E."/>
            <person name="Demidov N."/>
            <person name="Uchaeva V."/>
            <person name="Suetin S."/>
            <person name="Suzina N."/>
            <person name="Gilichinsky D."/>
        </authorList>
    </citation>
    <scope>NUCLEOTIDE SEQUENCE [LARGE SCALE GENOMIC DNA]</scope>
    <source>
        <strain evidence="8 9">C7</strain>
    </source>
</reference>
<dbReference type="InterPro" id="IPR024925">
    <property type="entry name" value="Malonyl_CoA-ACP_transAc"/>
</dbReference>
<dbReference type="SUPFAM" id="SSF55048">
    <property type="entry name" value="Probable ACP-binding domain of malonyl-CoA ACP transacylase"/>
    <property type="match status" value="1"/>
</dbReference>
<dbReference type="EC" id="2.3.1.39" evidence="1 6"/>